<reference evidence="1 2" key="1">
    <citation type="journal article" date="2021" name="Elife">
        <title>Chloroplast acquisition without the gene transfer in kleptoplastic sea slugs, Plakobranchus ocellatus.</title>
        <authorList>
            <person name="Maeda T."/>
            <person name="Takahashi S."/>
            <person name="Yoshida T."/>
            <person name="Shimamura S."/>
            <person name="Takaki Y."/>
            <person name="Nagai Y."/>
            <person name="Toyoda A."/>
            <person name="Suzuki Y."/>
            <person name="Arimoto A."/>
            <person name="Ishii H."/>
            <person name="Satoh N."/>
            <person name="Nishiyama T."/>
            <person name="Hasebe M."/>
            <person name="Maruyama T."/>
            <person name="Minagawa J."/>
            <person name="Obokata J."/>
            <person name="Shigenobu S."/>
        </authorList>
    </citation>
    <scope>NUCLEOTIDE SEQUENCE [LARGE SCALE GENOMIC DNA]</scope>
</reference>
<dbReference type="AlphaFoldDB" id="A0AAV3Z180"/>
<gene>
    <name evidence="1" type="ORF">PoB_001479200</name>
</gene>
<keyword evidence="2" id="KW-1185">Reference proteome</keyword>
<accession>A0AAV3Z180</accession>
<evidence type="ECO:0000313" key="2">
    <source>
        <dbReference type="Proteomes" id="UP000735302"/>
    </source>
</evidence>
<name>A0AAV3Z180_9GAST</name>
<dbReference type="EMBL" id="BLXT01001848">
    <property type="protein sequence ID" value="GFN88286.1"/>
    <property type="molecule type" value="Genomic_DNA"/>
</dbReference>
<evidence type="ECO:0000313" key="1">
    <source>
        <dbReference type="EMBL" id="GFN88286.1"/>
    </source>
</evidence>
<comment type="caution">
    <text evidence="1">The sequence shown here is derived from an EMBL/GenBank/DDBJ whole genome shotgun (WGS) entry which is preliminary data.</text>
</comment>
<sequence>MITSSLVDAEVRVRMITQPDPFSAFFKLSFRLWEWSKCYATHTVFSAIAADTVVCALGTSFLPHFVQNYDKTSKFDAKITEKTVESKRGNEKCLHCSPIAACVTIQGRDRVNIPKSQGVFPLSEIGLK</sequence>
<protein>
    <submittedName>
        <fullName evidence="1">Uncharacterized protein</fullName>
    </submittedName>
</protein>
<organism evidence="1 2">
    <name type="scientific">Plakobranchus ocellatus</name>
    <dbReference type="NCBI Taxonomy" id="259542"/>
    <lineage>
        <taxon>Eukaryota</taxon>
        <taxon>Metazoa</taxon>
        <taxon>Spiralia</taxon>
        <taxon>Lophotrochozoa</taxon>
        <taxon>Mollusca</taxon>
        <taxon>Gastropoda</taxon>
        <taxon>Heterobranchia</taxon>
        <taxon>Euthyneura</taxon>
        <taxon>Panpulmonata</taxon>
        <taxon>Sacoglossa</taxon>
        <taxon>Placobranchoidea</taxon>
        <taxon>Plakobranchidae</taxon>
        <taxon>Plakobranchus</taxon>
    </lineage>
</organism>
<proteinExistence type="predicted"/>
<dbReference type="Proteomes" id="UP000735302">
    <property type="component" value="Unassembled WGS sequence"/>
</dbReference>